<evidence type="ECO:0000313" key="2">
    <source>
        <dbReference type="Proteomes" id="UP000239772"/>
    </source>
</evidence>
<sequence>MTAHCVIDPAPSLALAFSRLATLAEFQGAPGLQDRLAQAAGAAEIANVLHDALDVVEELVIPAGDTA</sequence>
<dbReference type="Proteomes" id="UP000239772">
    <property type="component" value="Unassembled WGS sequence"/>
</dbReference>
<keyword evidence="2" id="KW-1185">Reference proteome</keyword>
<reference evidence="2" key="1">
    <citation type="submission" date="2018-03" db="EMBL/GenBank/DDBJ databases">
        <authorList>
            <person name="Sun L."/>
            <person name="Liu H."/>
            <person name="Chen W."/>
            <person name="Huang K."/>
            <person name="Liu W."/>
            <person name="Gao X."/>
        </authorList>
    </citation>
    <scope>NUCLEOTIDE SEQUENCE [LARGE SCALE GENOMIC DNA]</scope>
    <source>
        <strain evidence="2">SH9</strain>
    </source>
</reference>
<dbReference type="EMBL" id="PVZS01000002">
    <property type="protein sequence ID" value="PSC06731.1"/>
    <property type="molecule type" value="Genomic_DNA"/>
</dbReference>
<proteinExistence type="predicted"/>
<evidence type="ECO:0000313" key="1">
    <source>
        <dbReference type="EMBL" id="PSC06731.1"/>
    </source>
</evidence>
<dbReference type="RefSeq" id="WP_106335109.1">
    <property type="nucleotide sequence ID" value="NZ_PVZS01000002.1"/>
</dbReference>
<dbReference type="AlphaFoldDB" id="A0A2T1HYI8"/>
<organism evidence="1 2">
    <name type="scientific">Alsobacter soli</name>
    <dbReference type="NCBI Taxonomy" id="2109933"/>
    <lineage>
        <taxon>Bacteria</taxon>
        <taxon>Pseudomonadati</taxon>
        <taxon>Pseudomonadota</taxon>
        <taxon>Alphaproteobacteria</taxon>
        <taxon>Hyphomicrobiales</taxon>
        <taxon>Alsobacteraceae</taxon>
        <taxon>Alsobacter</taxon>
    </lineage>
</organism>
<comment type="caution">
    <text evidence="1">The sequence shown here is derived from an EMBL/GenBank/DDBJ whole genome shotgun (WGS) entry which is preliminary data.</text>
</comment>
<accession>A0A2T1HYI8</accession>
<protein>
    <submittedName>
        <fullName evidence="1">Uncharacterized protein</fullName>
    </submittedName>
</protein>
<name>A0A2T1HYI8_9HYPH</name>
<gene>
    <name evidence="1" type="ORF">SLNSH_02745</name>
</gene>